<dbReference type="EC" id="2.5.1.9" evidence="4 9"/>
<evidence type="ECO:0000256" key="5">
    <source>
        <dbReference type="ARBA" id="ARBA00013950"/>
    </source>
</evidence>
<dbReference type="InterPro" id="IPR023366">
    <property type="entry name" value="ATP_synth_asu-like_sf"/>
</dbReference>
<keyword evidence="8" id="KW-0677">Repeat</keyword>
<dbReference type="PIRSF" id="PIRSF000498">
    <property type="entry name" value="Riboflavin_syn_A"/>
    <property type="match status" value="1"/>
</dbReference>
<evidence type="ECO:0000256" key="8">
    <source>
        <dbReference type="ARBA" id="ARBA00022737"/>
    </source>
</evidence>
<feature type="domain" description="Lumazine-binding" evidence="11">
    <location>
        <begin position="1"/>
        <end position="97"/>
    </location>
</feature>
<keyword evidence="6" id="KW-0686">Riboflavin biosynthesis</keyword>
<dbReference type="NCBIfam" id="TIGR00187">
    <property type="entry name" value="ribE"/>
    <property type="match status" value="1"/>
</dbReference>
<comment type="catalytic activity">
    <reaction evidence="1">
        <text>2 6,7-dimethyl-8-(1-D-ribityl)lumazine + H(+) = 5-amino-6-(D-ribitylamino)uracil + riboflavin</text>
        <dbReference type="Rhea" id="RHEA:20772"/>
        <dbReference type="ChEBI" id="CHEBI:15378"/>
        <dbReference type="ChEBI" id="CHEBI:15934"/>
        <dbReference type="ChEBI" id="CHEBI:57986"/>
        <dbReference type="ChEBI" id="CHEBI:58201"/>
        <dbReference type="EC" id="2.5.1.9"/>
    </reaction>
</comment>
<evidence type="ECO:0000313" key="12">
    <source>
        <dbReference type="EMBL" id="QYN52181.1"/>
    </source>
</evidence>
<dbReference type="PANTHER" id="PTHR21098">
    <property type="entry name" value="RIBOFLAVIN SYNTHASE ALPHA CHAIN"/>
    <property type="match status" value="1"/>
</dbReference>
<feature type="repeat" description="Lumazine-binding" evidence="10">
    <location>
        <begin position="1"/>
        <end position="97"/>
    </location>
</feature>
<evidence type="ECO:0000256" key="9">
    <source>
        <dbReference type="NCBIfam" id="TIGR00187"/>
    </source>
</evidence>
<dbReference type="InterPro" id="IPR017938">
    <property type="entry name" value="Riboflavin_synthase-like_b-brl"/>
</dbReference>
<keyword evidence="7 12" id="KW-0808">Transferase</keyword>
<dbReference type="NCBIfam" id="NF006767">
    <property type="entry name" value="PRK09289.1"/>
    <property type="match status" value="1"/>
</dbReference>
<dbReference type="EMBL" id="CP048268">
    <property type="protein sequence ID" value="QYN52181.1"/>
    <property type="molecule type" value="Genomic_DNA"/>
</dbReference>
<evidence type="ECO:0000256" key="1">
    <source>
        <dbReference type="ARBA" id="ARBA00000968"/>
    </source>
</evidence>
<evidence type="ECO:0000256" key="2">
    <source>
        <dbReference type="ARBA" id="ARBA00002803"/>
    </source>
</evidence>
<proteinExistence type="predicted"/>
<evidence type="ECO:0000256" key="6">
    <source>
        <dbReference type="ARBA" id="ARBA00022619"/>
    </source>
</evidence>
<evidence type="ECO:0000313" key="13">
    <source>
        <dbReference type="Proteomes" id="UP000826550"/>
    </source>
</evidence>
<dbReference type="Gene3D" id="2.40.30.20">
    <property type="match status" value="2"/>
</dbReference>
<sequence length="201" mass="22120">MFTGIIQATGKITRLEITEKHAKLSISAAEIAKQNLPLGASVAVNGICLTVTSWQNNEFTVDVMPETMKRTNLGKLTNGSLVNLEPSLSLNGKLDGHLVAGHVDTTAEIISRSENENAIELRFKVPHKYDPYLVEKGSVAIDGISLTVTMAQNDEFGVSLIPYTIANTTLAHYHVHDQVNLEMDMIGRYAVKQIQAWKKEF</sequence>
<evidence type="ECO:0000259" key="11">
    <source>
        <dbReference type="PROSITE" id="PS51177"/>
    </source>
</evidence>
<dbReference type="SUPFAM" id="SSF63380">
    <property type="entry name" value="Riboflavin synthase domain-like"/>
    <property type="match status" value="2"/>
</dbReference>
<protein>
    <recommendedName>
        <fullName evidence="5 9">Riboflavin synthase</fullName>
        <ecNumber evidence="4 9">2.5.1.9</ecNumber>
    </recommendedName>
</protein>
<dbReference type="GO" id="GO:0004746">
    <property type="term" value="F:riboflavin synthase activity"/>
    <property type="evidence" value="ECO:0007669"/>
    <property type="project" value="UniProtKB-EC"/>
</dbReference>
<dbReference type="RefSeq" id="WP_220220656.1">
    <property type="nucleotide sequence ID" value="NZ_CP048268.1"/>
</dbReference>
<evidence type="ECO:0000256" key="4">
    <source>
        <dbReference type="ARBA" id="ARBA00012827"/>
    </source>
</evidence>
<name>A0ABX8W602_9LACO</name>
<evidence type="ECO:0000256" key="3">
    <source>
        <dbReference type="ARBA" id="ARBA00004887"/>
    </source>
</evidence>
<gene>
    <name evidence="12" type="ORF">GYM71_01505</name>
</gene>
<evidence type="ECO:0000256" key="10">
    <source>
        <dbReference type="PROSITE-ProRule" id="PRU00524"/>
    </source>
</evidence>
<feature type="repeat" description="Lumazine-binding" evidence="10">
    <location>
        <begin position="98"/>
        <end position="194"/>
    </location>
</feature>
<dbReference type="Pfam" id="PF00677">
    <property type="entry name" value="Lum_binding"/>
    <property type="match status" value="2"/>
</dbReference>
<feature type="domain" description="Lumazine-binding" evidence="11">
    <location>
        <begin position="98"/>
        <end position="194"/>
    </location>
</feature>
<organism evidence="12 13">
    <name type="scientific">Lactobacillus panisapium</name>
    <dbReference type="NCBI Taxonomy" id="2012495"/>
    <lineage>
        <taxon>Bacteria</taxon>
        <taxon>Bacillati</taxon>
        <taxon>Bacillota</taxon>
        <taxon>Bacilli</taxon>
        <taxon>Lactobacillales</taxon>
        <taxon>Lactobacillaceae</taxon>
        <taxon>Lactobacillus</taxon>
    </lineage>
</organism>
<keyword evidence="13" id="KW-1185">Reference proteome</keyword>
<comment type="pathway">
    <text evidence="3">Cofactor biosynthesis; riboflavin biosynthesis; riboflavin from 2-hydroxy-3-oxobutyl phosphate and 5-amino-6-(D-ribitylamino)uracil: step 2/2.</text>
</comment>
<dbReference type="PANTHER" id="PTHR21098:SF12">
    <property type="entry name" value="RIBOFLAVIN SYNTHASE"/>
    <property type="match status" value="1"/>
</dbReference>
<dbReference type="Proteomes" id="UP000826550">
    <property type="component" value="Chromosome"/>
</dbReference>
<dbReference type="InterPro" id="IPR026017">
    <property type="entry name" value="Lumazine-bd_dom"/>
</dbReference>
<dbReference type="PROSITE" id="PS51177">
    <property type="entry name" value="LUMAZINE_BIND"/>
    <property type="match status" value="2"/>
</dbReference>
<evidence type="ECO:0000256" key="7">
    <source>
        <dbReference type="ARBA" id="ARBA00022679"/>
    </source>
</evidence>
<dbReference type="InterPro" id="IPR001783">
    <property type="entry name" value="Lumazine-bd"/>
</dbReference>
<dbReference type="CDD" id="cd00402">
    <property type="entry name" value="Riboflavin_synthase_like"/>
    <property type="match status" value="1"/>
</dbReference>
<comment type="function">
    <text evidence="2">Catalyzes the dismutation of two molecules of 6,7-dimethyl-8-ribityllumazine, resulting in the formation of riboflavin and 5-amino-6-(D-ribitylamino)uracil.</text>
</comment>
<dbReference type="NCBIfam" id="NF009566">
    <property type="entry name" value="PRK13020.1"/>
    <property type="match status" value="1"/>
</dbReference>
<reference evidence="12 13" key="1">
    <citation type="submission" date="2020-01" db="EMBL/GenBank/DDBJ databases">
        <title>Vast differences in strain-level diversity in the gut microbiota of two closely related honey bee species.</title>
        <authorList>
            <person name="Ellegaard K.M."/>
            <person name="Suenami S."/>
            <person name="Miyazaki R."/>
            <person name="Engel P."/>
        </authorList>
    </citation>
    <scope>NUCLEOTIDE SEQUENCE [LARGE SCALE GENOMIC DNA]</scope>
    <source>
        <strain evidence="12 13">ESL0416</strain>
    </source>
</reference>
<accession>A0ABX8W602</accession>